<dbReference type="GO" id="GO:0005615">
    <property type="term" value="C:extracellular space"/>
    <property type="evidence" value="ECO:0007669"/>
    <property type="project" value="TreeGrafter"/>
</dbReference>
<dbReference type="InterPro" id="IPR050442">
    <property type="entry name" value="Peptidase_S1_coag_factors"/>
</dbReference>
<comment type="subcellular location">
    <subcellularLocation>
        <location evidence="1">Secreted</location>
    </subcellularLocation>
</comment>
<evidence type="ECO:0000256" key="7">
    <source>
        <dbReference type="ARBA" id="ARBA00023180"/>
    </source>
</evidence>
<keyword evidence="7" id="KW-0325">Glycoprotein</keyword>
<sequence length="103" mass="11102">LNRCSANPCLNGGVCTVGRGGFTCLCPPTYRGKICDSGKQHLDLRHPVVPRHKPPEGQVLIHRSDGFGFCGGTLISDQWVISAAHCFEESADHVTIGEDVELD</sequence>
<reference evidence="10" key="2">
    <citation type="submission" date="2016-06" db="EMBL/GenBank/DDBJ databases">
        <title>The genome of a short-lived fish provides insights into sex chromosome evolution and the genetic control of aging.</title>
        <authorList>
            <person name="Reichwald K."/>
            <person name="Felder M."/>
            <person name="Petzold A."/>
            <person name="Koch P."/>
            <person name="Groth M."/>
            <person name="Platzer M."/>
        </authorList>
    </citation>
    <scope>NUCLEOTIDE SEQUENCE</scope>
    <source>
        <tissue evidence="10">Brain</tissue>
    </source>
</reference>
<keyword evidence="3 8" id="KW-0245">EGF-like domain</keyword>
<gene>
    <name evidence="10" type="primary">CABZ01044048.1</name>
</gene>
<dbReference type="Gene3D" id="2.40.10.10">
    <property type="entry name" value="Trypsin-like serine proteases"/>
    <property type="match status" value="1"/>
</dbReference>
<protein>
    <recommendedName>
        <fullName evidence="9">EGF-like domain-containing protein</fullName>
    </recommendedName>
</protein>
<evidence type="ECO:0000256" key="6">
    <source>
        <dbReference type="ARBA" id="ARBA00023157"/>
    </source>
</evidence>
<name>A0A1A8H3Q1_9TELE</name>
<dbReference type="InterPro" id="IPR000742">
    <property type="entry name" value="EGF"/>
</dbReference>
<dbReference type="PANTHER" id="PTHR24278">
    <property type="entry name" value="COAGULATION FACTOR"/>
    <property type="match status" value="1"/>
</dbReference>
<keyword evidence="5" id="KW-0677">Repeat</keyword>
<proteinExistence type="predicted"/>
<reference evidence="10" key="1">
    <citation type="submission" date="2016-05" db="EMBL/GenBank/DDBJ databases">
        <authorList>
            <person name="Lavstsen T."/>
            <person name="Jespersen J.S."/>
        </authorList>
    </citation>
    <scope>NUCLEOTIDE SEQUENCE</scope>
    <source>
        <tissue evidence="10">Brain</tissue>
    </source>
</reference>
<feature type="disulfide bond" evidence="8">
    <location>
        <begin position="26"/>
        <end position="35"/>
    </location>
</feature>
<organism evidence="10">
    <name type="scientific">Nothobranchius korthausae</name>
    <dbReference type="NCBI Taxonomy" id="1143690"/>
    <lineage>
        <taxon>Eukaryota</taxon>
        <taxon>Metazoa</taxon>
        <taxon>Chordata</taxon>
        <taxon>Craniata</taxon>
        <taxon>Vertebrata</taxon>
        <taxon>Euteleostomi</taxon>
        <taxon>Actinopterygii</taxon>
        <taxon>Neopterygii</taxon>
        <taxon>Teleostei</taxon>
        <taxon>Neoteleostei</taxon>
        <taxon>Acanthomorphata</taxon>
        <taxon>Ovalentaria</taxon>
        <taxon>Atherinomorphae</taxon>
        <taxon>Cyprinodontiformes</taxon>
        <taxon>Nothobranchiidae</taxon>
        <taxon>Nothobranchius</taxon>
    </lineage>
</organism>
<evidence type="ECO:0000256" key="2">
    <source>
        <dbReference type="ARBA" id="ARBA00022525"/>
    </source>
</evidence>
<dbReference type="Gene3D" id="2.10.25.10">
    <property type="entry name" value="Laminin"/>
    <property type="match status" value="1"/>
</dbReference>
<comment type="caution">
    <text evidence="8">Lacks conserved residue(s) required for the propagation of feature annotation.</text>
</comment>
<dbReference type="PROSITE" id="PS50026">
    <property type="entry name" value="EGF_3"/>
    <property type="match status" value="1"/>
</dbReference>
<dbReference type="EMBL" id="HAEC01009877">
    <property type="protein sequence ID" value="SBQ78093.1"/>
    <property type="molecule type" value="Transcribed_RNA"/>
</dbReference>
<dbReference type="Pfam" id="PF00008">
    <property type="entry name" value="EGF"/>
    <property type="match status" value="1"/>
</dbReference>
<keyword evidence="6 8" id="KW-1015">Disulfide bond</keyword>
<dbReference type="GO" id="GO:0004252">
    <property type="term" value="F:serine-type endopeptidase activity"/>
    <property type="evidence" value="ECO:0007669"/>
    <property type="project" value="InterPro"/>
</dbReference>
<dbReference type="PANTHER" id="PTHR24278:SF25">
    <property type="entry name" value="COAGULATION FACTOR IX"/>
    <property type="match status" value="1"/>
</dbReference>
<dbReference type="InterPro" id="IPR009003">
    <property type="entry name" value="Peptidase_S1_PA"/>
</dbReference>
<keyword evidence="4" id="KW-0732">Signal</keyword>
<dbReference type="InterPro" id="IPR018114">
    <property type="entry name" value="TRYPSIN_HIS"/>
</dbReference>
<dbReference type="InterPro" id="IPR001254">
    <property type="entry name" value="Trypsin_dom"/>
</dbReference>
<evidence type="ECO:0000256" key="3">
    <source>
        <dbReference type="ARBA" id="ARBA00022536"/>
    </source>
</evidence>
<dbReference type="InterPro" id="IPR043504">
    <property type="entry name" value="Peptidase_S1_PA_chymotrypsin"/>
</dbReference>
<dbReference type="FunFam" id="2.10.25.10:FF:000321">
    <property type="entry name" value="Protein delta homolog 1"/>
    <property type="match status" value="1"/>
</dbReference>
<dbReference type="PROSITE" id="PS00134">
    <property type="entry name" value="TRYPSIN_HIS"/>
    <property type="match status" value="1"/>
</dbReference>
<evidence type="ECO:0000256" key="4">
    <source>
        <dbReference type="ARBA" id="ARBA00022729"/>
    </source>
</evidence>
<feature type="domain" description="EGF-like" evidence="9">
    <location>
        <begin position="1"/>
        <end position="36"/>
    </location>
</feature>
<evidence type="ECO:0000256" key="1">
    <source>
        <dbReference type="ARBA" id="ARBA00004613"/>
    </source>
</evidence>
<dbReference type="SMART" id="SM00181">
    <property type="entry name" value="EGF"/>
    <property type="match status" value="1"/>
</dbReference>
<dbReference type="SUPFAM" id="SSF57196">
    <property type="entry name" value="EGF/Laminin"/>
    <property type="match status" value="1"/>
</dbReference>
<dbReference type="PROSITE" id="PS00022">
    <property type="entry name" value="EGF_1"/>
    <property type="match status" value="1"/>
</dbReference>
<keyword evidence="2" id="KW-0964">Secreted</keyword>
<dbReference type="GO" id="GO:0006508">
    <property type="term" value="P:proteolysis"/>
    <property type="evidence" value="ECO:0007669"/>
    <property type="project" value="InterPro"/>
</dbReference>
<dbReference type="AlphaFoldDB" id="A0A1A8H3Q1"/>
<evidence type="ECO:0000259" key="9">
    <source>
        <dbReference type="PROSITE" id="PS50026"/>
    </source>
</evidence>
<evidence type="ECO:0000313" key="10">
    <source>
        <dbReference type="EMBL" id="SBQ78093.1"/>
    </source>
</evidence>
<evidence type="ECO:0000256" key="8">
    <source>
        <dbReference type="PROSITE-ProRule" id="PRU00076"/>
    </source>
</evidence>
<accession>A0A1A8H3Q1</accession>
<dbReference type="SUPFAM" id="SSF50494">
    <property type="entry name" value="Trypsin-like serine proteases"/>
    <property type="match status" value="1"/>
</dbReference>
<feature type="non-terminal residue" evidence="10">
    <location>
        <position position="1"/>
    </location>
</feature>
<dbReference type="Pfam" id="PF00089">
    <property type="entry name" value="Trypsin"/>
    <property type="match status" value="1"/>
</dbReference>
<evidence type="ECO:0000256" key="5">
    <source>
        <dbReference type="ARBA" id="ARBA00022737"/>
    </source>
</evidence>
<dbReference type="CDD" id="cd00054">
    <property type="entry name" value="EGF_CA"/>
    <property type="match status" value="1"/>
</dbReference>